<accession>A0A8R7Q2H7</accession>
<reference evidence="1" key="3">
    <citation type="submission" date="2022-06" db="UniProtKB">
        <authorList>
            <consortium name="EnsemblPlants"/>
        </authorList>
    </citation>
    <scope>IDENTIFICATION</scope>
</reference>
<dbReference type="AlphaFoldDB" id="A0A8R7Q2H7"/>
<proteinExistence type="predicted"/>
<name>A0A8R7Q2H7_TRIUA</name>
<dbReference type="Gramene" id="TuG1812G0400001180.01.T01">
    <property type="protein sequence ID" value="TuG1812G0400001180.01.T01.cds455723"/>
    <property type="gene ID" value="TuG1812G0400001180.01"/>
</dbReference>
<dbReference type="Proteomes" id="UP000015106">
    <property type="component" value="Chromosome 4"/>
</dbReference>
<reference evidence="2" key="1">
    <citation type="journal article" date="2013" name="Nature">
        <title>Draft genome of the wheat A-genome progenitor Triticum urartu.</title>
        <authorList>
            <person name="Ling H.Q."/>
            <person name="Zhao S."/>
            <person name="Liu D."/>
            <person name="Wang J."/>
            <person name="Sun H."/>
            <person name="Zhang C."/>
            <person name="Fan H."/>
            <person name="Li D."/>
            <person name="Dong L."/>
            <person name="Tao Y."/>
            <person name="Gao C."/>
            <person name="Wu H."/>
            <person name="Li Y."/>
            <person name="Cui Y."/>
            <person name="Guo X."/>
            <person name="Zheng S."/>
            <person name="Wang B."/>
            <person name="Yu K."/>
            <person name="Liang Q."/>
            <person name="Yang W."/>
            <person name="Lou X."/>
            <person name="Chen J."/>
            <person name="Feng M."/>
            <person name="Jian J."/>
            <person name="Zhang X."/>
            <person name="Luo G."/>
            <person name="Jiang Y."/>
            <person name="Liu J."/>
            <person name="Wang Z."/>
            <person name="Sha Y."/>
            <person name="Zhang B."/>
            <person name="Wu H."/>
            <person name="Tang D."/>
            <person name="Shen Q."/>
            <person name="Xue P."/>
            <person name="Zou S."/>
            <person name="Wang X."/>
            <person name="Liu X."/>
            <person name="Wang F."/>
            <person name="Yang Y."/>
            <person name="An X."/>
            <person name="Dong Z."/>
            <person name="Zhang K."/>
            <person name="Zhang X."/>
            <person name="Luo M.C."/>
            <person name="Dvorak J."/>
            <person name="Tong Y."/>
            <person name="Wang J."/>
            <person name="Yang H."/>
            <person name="Li Z."/>
            <person name="Wang D."/>
            <person name="Zhang A."/>
            <person name="Wang J."/>
        </authorList>
    </citation>
    <scope>NUCLEOTIDE SEQUENCE</scope>
    <source>
        <strain evidence="2">cv. G1812</strain>
    </source>
</reference>
<dbReference type="EnsemblPlants" id="TuG1812G0400001180.01.T01">
    <property type="protein sequence ID" value="TuG1812G0400001180.01.T01.cds455723"/>
    <property type="gene ID" value="TuG1812G0400001180.01"/>
</dbReference>
<evidence type="ECO:0000313" key="1">
    <source>
        <dbReference type="EnsemblPlants" id="TuG1812G0400001180.01.T01.cds455723"/>
    </source>
</evidence>
<organism evidence="1 2">
    <name type="scientific">Triticum urartu</name>
    <name type="common">Red wild einkorn</name>
    <name type="synonym">Crithodium urartu</name>
    <dbReference type="NCBI Taxonomy" id="4572"/>
    <lineage>
        <taxon>Eukaryota</taxon>
        <taxon>Viridiplantae</taxon>
        <taxon>Streptophyta</taxon>
        <taxon>Embryophyta</taxon>
        <taxon>Tracheophyta</taxon>
        <taxon>Spermatophyta</taxon>
        <taxon>Magnoliopsida</taxon>
        <taxon>Liliopsida</taxon>
        <taxon>Poales</taxon>
        <taxon>Poaceae</taxon>
        <taxon>BOP clade</taxon>
        <taxon>Pooideae</taxon>
        <taxon>Triticodae</taxon>
        <taxon>Triticeae</taxon>
        <taxon>Triticinae</taxon>
        <taxon>Triticum</taxon>
    </lineage>
</organism>
<protein>
    <submittedName>
        <fullName evidence="1">Uncharacterized protein</fullName>
    </submittedName>
</protein>
<keyword evidence="2" id="KW-1185">Reference proteome</keyword>
<sequence>MPTLLIDIGNIFHTCFCSPIPILIPIIIPSLEIAGPVILFKDRTIAIANKPSEEAYLPGIDTSSDGFPYSLMRLESPLPHWQHLSETEVFLSADWVSRSNSSTYWQPPDVGFQGRGQRIYMAGVYACLNSISIAVKMTLVGSSVGSQVKGVKLREKLFLSKFEHWPKTGSKIGIRNPSLFFLIRVYFLVE</sequence>
<reference evidence="1" key="2">
    <citation type="submission" date="2018-03" db="EMBL/GenBank/DDBJ databases">
        <title>The Triticum urartu genome reveals the dynamic nature of wheat genome evolution.</title>
        <authorList>
            <person name="Ling H."/>
            <person name="Ma B."/>
            <person name="Shi X."/>
            <person name="Liu H."/>
            <person name="Dong L."/>
            <person name="Sun H."/>
            <person name="Cao Y."/>
            <person name="Gao Q."/>
            <person name="Zheng S."/>
            <person name="Li Y."/>
            <person name="Yu Y."/>
            <person name="Du H."/>
            <person name="Qi M."/>
            <person name="Li Y."/>
            <person name="Yu H."/>
            <person name="Cui Y."/>
            <person name="Wang N."/>
            <person name="Chen C."/>
            <person name="Wu H."/>
            <person name="Zhao Y."/>
            <person name="Zhang J."/>
            <person name="Li Y."/>
            <person name="Zhou W."/>
            <person name="Zhang B."/>
            <person name="Hu W."/>
            <person name="Eijk M."/>
            <person name="Tang J."/>
            <person name="Witsenboer H."/>
            <person name="Zhao S."/>
            <person name="Li Z."/>
            <person name="Zhang A."/>
            <person name="Wang D."/>
            <person name="Liang C."/>
        </authorList>
    </citation>
    <scope>NUCLEOTIDE SEQUENCE [LARGE SCALE GENOMIC DNA]</scope>
    <source>
        <strain evidence="1">cv. G1812</strain>
    </source>
</reference>
<evidence type="ECO:0000313" key="2">
    <source>
        <dbReference type="Proteomes" id="UP000015106"/>
    </source>
</evidence>